<name>A0ABD5YIW8_9EURY</name>
<gene>
    <name evidence="3" type="ORF">ACFQMK_11610</name>
</gene>
<organism evidence="3 4">
    <name type="scientific">Halorubrum yunnanense</name>
    <dbReference type="NCBI Taxonomy" id="1526162"/>
    <lineage>
        <taxon>Archaea</taxon>
        <taxon>Methanobacteriati</taxon>
        <taxon>Methanobacteriota</taxon>
        <taxon>Stenosarchaea group</taxon>
        <taxon>Halobacteria</taxon>
        <taxon>Halobacteriales</taxon>
        <taxon>Haloferacaceae</taxon>
        <taxon>Halorubrum</taxon>
    </lineage>
</organism>
<comment type="caution">
    <text evidence="3">The sequence shown here is derived from an EMBL/GenBank/DDBJ whole genome shotgun (WGS) entry which is preliminary data.</text>
</comment>
<keyword evidence="4" id="KW-1185">Reference proteome</keyword>
<dbReference type="CDD" id="cd00397">
    <property type="entry name" value="DNA_BRE_C"/>
    <property type="match status" value="1"/>
</dbReference>
<dbReference type="Pfam" id="PF00589">
    <property type="entry name" value="Phage_integrase"/>
    <property type="match status" value="1"/>
</dbReference>
<accession>A0ABD5YIW8</accession>
<dbReference type="GO" id="GO:0006310">
    <property type="term" value="P:DNA recombination"/>
    <property type="evidence" value="ECO:0007669"/>
    <property type="project" value="UniProtKB-KW"/>
</dbReference>
<dbReference type="InterPro" id="IPR002104">
    <property type="entry name" value="Integrase_catalytic"/>
</dbReference>
<dbReference type="InterPro" id="IPR011010">
    <property type="entry name" value="DNA_brk_join_enz"/>
</dbReference>
<evidence type="ECO:0000313" key="4">
    <source>
        <dbReference type="Proteomes" id="UP001596390"/>
    </source>
</evidence>
<dbReference type="RefSeq" id="WP_267664876.1">
    <property type="nucleotide sequence ID" value="NZ_JAODIX010000048.1"/>
</dbReference>
<dbReference type="Proteomes" id="UP001596390">
    <property type="component" value="Unassembled WGS sequence"/>
</dbReference>
<dbReference type="InterPro" id="IPR013762">
    <property type="entry name" value="Integrase-like_cat_sf"/>
</dbReference>
<proteinExistence type="predicted"/>
<evidence type="ECO:0000259" key="2">
    <source>
        <dbReference type="PROSITE" id="PS51898"/>
    </source>
</evidence>
<dbReference type="PROSITE" id="PS51898">
    <property type="entry name" value="TYR_RECOMBINASE"/>
    <property type="match status" value="1"/>
</dbReference>
<dbReference type="EMBL" id="JBHSZZ010000048">
    <property type="protein sequence ID" value="MFC7187523.1"/>
    <property type="molecule type" value="Genomic_DNA"/>
</dbReference>
<sequence>MTASNNERYSIEISDGRSINLVPEQNYKHLNEKQLVDYVEHRRRFVKWLREQGKHPEKREGYSDYTAYETSYKAARFDRWVWVEEERYTIPPTTSHADRYVADVVALRDVSNATKGKTEEALIRYLRWISETSHAPQWDHEQLFQSGGQDAPRDYLTRRERRLVREQALESDDDGWKIATIVMTSLDAGLRPVEVGRARTEWVDIVNKLLRIPRGDSSKNKDNWRVSITERTATGLKHWLEERNNTDMYDGRDELWLTREATRYNSRALSRLLSRLCDDADIDTGGRSLTWYSIRHSTGTYMSHERGLKAAKSQLRHKSSHTTMKYDQVPVSDRRDALERM</sequence>
<reference evidence="3 4" key="1">
    <citation type="journal article" date="2019" name="Int. J. Syst. Evol. Microbiol.">
        <title>The Global Catalogue of Microorganisms (GCM) 10K type strain sequencing project: providing services to taxonomists for standard genome sequencing and annotation.</title>
        <authorList>
            <consortium name="The Broad Institute Genomics Platform"/>
            <consortium name="The Broad Institute Genome Sequencing Center for Infectious Disease"/>
            <person name="Wu L."/>
            <person name="Ma J."/>
        </authorList>
    </citation>
    <scope>NUCLEOTIDE SEQUENCE [LARGE SCALE GENOMIC DNA]</scope>
    <source>
        <strain evidence="3 4">Q85</strain>
    </source>
</reference>
<dbReference type="Gene3D" id="1.10.443.10">
    <property type="entry name" value="Intergrase catalytic core"/>
    <property type="match status" value="1"/>
</dbReference>
<keyword evidence="1" id="KW-0233">DNA recombination</keyword>
<dbReference type="SUPFAM" id="SSF56349">
    <property type="entry name" value="DNA breaking-rejoining enzymes"/>
    <property type="match status" value="1"/>
</dbReference>
<protein>
    <submittedName>
        <fullName evidence="3">Tyrosine-type recombinase/integrase</fullName>
    </submittedName>
</protein>
<evidence type="ECO:0000256" key="1">
    <source>
        <dbReference type="ARBA" id="ARBA00023172"/>
    </source>
</evidence>
<dbReference type="AlphaFoldDB" id="A0ABD5YIW8"/>
<evidence type="ECO:0000313" key="3">
    <source>
        <dbReference type="EMBL" id="MFC7187523.1"/>
    </source>
</evidence>
<feature type="domain" description="Tyr recombinase" evidence="2">
    <location>
        <begin position="151"/>
        <end position="339"/>
    </location>
</feature>